<dbReference type="InterPro" id="IPR005490">
    <property type="entry name" value="LD_TPept_cat_dom"/>
</dbReference>
<dbReference type="InterPro" id="IPR045380">
    <property type="entry name" value="LD_TPept_scaffold_dom"/>
</dbReference>
<dbReference type="PANTHER" id="PTHR41533:SF2">
    <property type="entry name" value="BLR7131 PROTEIN"/>
    <property type="match status" value="1"/>
</dbReference>
<evidence type="ECO:0000259" key="9">
    <source>
        <dbReference type="PROSITE" id="PS52029"/>
    </source>
</evidence>
<evidence type="ECO:0000256" key="2">
    <source>
        <dbReference type="ARBA" id="ARBA00005992"/>
    </source>
</evidence>
<accession>A0A0B1ZNK0</accession>
<dbReference type="Gene3D" id="2.40.440.10">
    <property type="entry name" value="L,D-transpeptidase catalytic domain-like"/>
    <property type="match status" value="1"/>
</dbReference>
<comment type="similarity">
    <text evidence="2">Belongs to the YkuD family.</text>
</comment>
<dbReference type="GO" id="GO:0009252">
    <property type="term" value="P:peptidoglycan biosynthetic process"/>
    <property type="evidence" value="ECO:0007669"/>
    <property type="project" value="UniProtKB-UniPathway"/>
</dbReference>
<feature type="active site" description="Nucleophile" evidence="7">
    <location>
        <position position="396"/>
    </location>
</feature>
<keyword evidence="6 7" id="KW-0961">Cell wall biogenesis/degradation</keyword>
<keyword evidence="3" id="KW-0808">Transferase</keyword>
<evidence type="ECO:0000256" key="7">
    <source>
        <dbReference type="PROSITE-ProRule" id="PRU01373"/>
    </source>
</evidence>
<evidence type="ECO:0000256" key="4">
    <source>
        <dbReference type="ARBA" id="ARBA00022960"/>
    </source>
</evidence>
<dbReference type="Gene3D" id="1.10.101.10">
    <property type="entry name" value="PGBD-like superfamily/PGBD"/>
    <property type="match status" value="1"/>
</dbReference>
<dbReference type="InterPro" id="IPR002477">
    <property type="entry name" value="Peptidoglycan-bd-like"/>
</dbReference>
<feature type="active site" description="Proton donor/acceptor" evidence="7">
    <location>
        <position position="377"/>
    </location>
</feature>
<gene>
    <name evidence="10" type="ORF">LK12_06480</name>
</gene>
<evidence type="ECO:0000313" key="11">
    <source>
        <dbReference type="Proteomes" id="UP000031057"/>
    </source>
</evidence>
<comment type="pathway">
    <text evidence="1 7">Cell wall biogenesis; peptidoglycan biosynthesis.</text>
</comment>
<comment type="caution">
    <text evidence="10">The sequence shown here is derived from an EMBL/GenBank/DDBJ whole genome shotgun (WGS) entry which is preliminary data.</text>
</comment>
<dbReference type="InterPro" id="IPR036366">
    <property type="entry name" value="PGBDSf"/>
</dbReference>
<keyword evidence="5 7" id="KW-0573">Peptidoglycan synthesis</keyword>
<feature type="region of interest" description="Disordered" evidence="8">
    <location>
        <begin position="182"/>
        <end position="209"/>
    </location>
</feature>
<dbReference type="EMBL" id="JTDI01000002">
    <property type="protein sequence ID" value="KHK92715.1"/>
    <property type="molecule type" value="Genomic_DNA"/>
</dbReference>
<keyword evidence="11" id="KW-1185">Reference proteome</keyword>
<dbReference type="SUPFAM" id="SSF141523">
    <property type="entry name" value="L,D-transpeptidase catalytic domain-like"/>
    <property type="match status" value="1"/>
</dbReference>
<dbReference type="CDD" id="cd16913">
    <property type="entry name" value="YkuD_like"/>
    <property type="match status" value="1"/>
</dbReference>
<reference evidence="10 11" key="1">
    <citation type="submission" date="2014-10" db="EMBL/GenBank/DDBJ databases">
        <title>Genome sequence of Novosphingobium malaysiense MUSC 273(T).</title>
        <authorList>
            <person name="Lee L.-H."/>
        </authorList>
    </citation>
    <scope>NUCLEOTIDE SEQUENCE [LARGE SCALE GENOMIC DNA]</scope>
    <source>
        <strain evidence="10 11">MUSC 273</strain>
    </source>
</reference>
<dbReference type="Proteomes" id="UP000031057">
    <property type="component" value="Unassembled WGS sequence"/>
</dbReference>
<evidence type="ECO:0000256" key="6">
    <source>
        <dbReference type="ARBA" id="ARBA00023316"/>
    </source>
</evidence>
<dbReference type="UniPathway" id="UPA00219"/>
<name>A0A0B1ZNK0_9SPHN</name>
<dbReference type="GO" id="GO:0004180">
    <property type="term" value="F:carboxypeptidase activity"/>
    <property type="evidence" value="ECO:0007669"/>
    <property type="project" value="UniProtKB-ARBA"/>
</dbReference>
<dbReference type="Pfam" id="PF01471">
    <property type="entry name" value="PG_binding_1"/>
    <property type="match status" value="1"/>
</dbReference>
<keyword evidence="4 7" id="KW-0133">Cell shape</keyword>
<dbReference type="Pfam" id="PF20142">
    <property type="entry name" value="Scaffold"/>
    <property type="match status" value="1"/>
</dbReference>
<dbReference type="GO" id="GO:0008360">
    <property type="term" value="P:regulation of cell shape"/>
    <property type="evidence" value="ECO:0007669"/>
    <property type="project" value="UniProtKB-UniRule"/>
</dbReference>
<dbReference type="InterPro" id="IPR052905">
    <property type="entry name" value="LD-transpeptidase_YkuD-like"/>
</dbReference>
<dbReference type="PANTHER" id="PTHR41533">
    <property type="entry name" value="L,D-TRANSPEPTIDASE HI_1667-RELATED"/>
    <property type="match status" value="1"/>
</dbReference>
<proteinExistence type="inferred from homology"/>
<evidence type="ECO:0000256" key="3">
    <source>
        <dbReference type="ARBA" id="ARBA00022679"/>
    </source>
</evidence>
<evidence type="ECO:0000313" key="10">
    <source>
        <dbReference type="EMBL" id="KHK92715.1"/>
    </source>
</evidence>
<protein>
    <recommendedName>
        <fullName evidence="9">L,D-TPase catalytic domain-containing protein</fullName>
    </recommendedName>
</protein>
<dbReference type="PROSITE" id="PS52029">
    <property type="entry name" value="LD_TPASE"/>
    <property type="match status" value="1"/>
</dbReference>
<organism evidence="10 11">
    <name type="scientific">Novosphingobium malaysiense</name>
    <dbReference type="NCBI Taxonomy" id="1348853"/>
    <lineage>
        <taxon>Bacteria</taxon>
        <taxon>Pseudomonadati</taxon>
        <taxon>Pseudomonadota</taxon>
        <taxon>Alphaproteobacteria</taxon>
        <taxon>Sphingomonadales</taxon>
        <taxon>Sphingomonadaceae</taxon>
        <taxon>Novosphingobium</taxon>
    </lineage>
</organism>
<dbReference type="SUPFAM" id="SSF47090">
    <property type="entry name" value="PGBD-like"/>
    <property type="match status" value="1"/>
</dbReference>
<evidence type="ECO:0000256" key="8">
    <source>
        <dbReference type="SAM" id="MobiDB-lite"/>
    </source>
</evidence>
<feature type="domain" description="L,D-TPase catalytic" evidence="9">
    <location>
        <begin position="270"/>
        <end position="432"/>
    </location>
</feature>
<evidence type="ECO:0000256" key="5">
    <source>
        <dbReference type="ARBA" id="ARBA00022984"/>
    </source>
</evidence>
<dbReference type="AlphaFoldDB" id="A0A0B1ZNK0"/>
<dbReference type="GO" id="GO:0016740">
    <property type="term" value="F:transferase activity"/>
    <property type="evidence" value="ECO:0007669"/>
    <property type="project" value="UniProtKB-KW"/>
</dbReference>
<dbReference type="GO" id="GO:0071555">
    <property type="term" value="P:cell wall organization"/>
    <property type="evidence" value="ECO:0007669"/>
    <property type="project" value="UniProtKB-UniRule"/>
</dbReference>
<dbReference type="STRING" id="1348853.LK12_06480"/>
<evidence type="ECO:0000256" key="1">
    <source>
        <dbReference type="ARBA" id="ARBA00004752"/>
    </source>
</evidence>
<dbReference type="Pfam" id="PF03734">
    <property type="entry name" value="YkuD"/>
    <property type="match status" value="1"/>
</dbReference>
<sequence length="492" mass="53698">MSAESLKAQASAKGTRTFYENRGWKAAWSKNSADALKSALSRRAQNGLDHIRFLDATASDPAARDVALTNAALAYAEALANGATDPRELYDIYTIPVAKADILSGLQTALDKGQVEQWLASLPPQDSAYKALSDAYLKLHDAASGESWPSIPEGDLIHEGERDPRVPAIATALEKAGYLQPSMAQDSDSGSAGQVPQAGSASRNGDDNTLYTSRMKQAVEQMQEERGLAQDGVVGPETLAELNRGPQAREKALAVALERRRWLVRNPPPVRIDVNTAAAQLSYIRDGSVVDTRKVIVGRPDWETPQLSAPMFRLVANPTWTVPRSIEKEELSGLGPGALRRRNMVRRNGWIVQLPGPDNALGLVKFDLRDKYAIYLHDTGARSLFNRSLRQLSHGCVRVDNALDFASRIAGDQGITDKWQNARARGSETFVALPQNITVRLLYHPTFVDSAGNVVWKQDVYGWNRAIAKQLGFDSSGSHRSIDVPSLDDLGP</sequence>
<dbReference type="InterPro" id="IPR036365">
    <property type="entry name" value="PGBD-like_sf"/>
</dbReference>
<dbReference type="InterPro" id="IPR038063">
    <property type="entry name" value="Transpep_catalytic_dom"/>
</dbReference>